<comment type="similarity">
    <text evidence="2 14">Belongs to the UppP family.</text>
</comment>
<organism evidence="15 16">
    <name type="scientific">Caulobacter zeae</name>
    <dbReference type="NCBI Taxonomy" id="2055137"/>
    <lineage>
        <taxon>Bacteria</taxon>
        <taxon>Pseudomonadati</taxon>
        <taxon>Pseudomonadota</taxon>
        <taxon>Alphaproteobacteria</taxon>
        <taxon>Caulobacterales</taxon>
        <taxon>Caulobacteraceae</taxon>
        <taxon>Caulobacter</taxon>
    </lineage>
</organism>
<keyword evidence="7 14" id="KW-0378">Hydrolase</keyword>
<evidence type="ECO:0000256" key="4">
    <source>
        <dbReference type="ARBA" id="ARBA00021581"/>
    </source>
</evidence>
<feature type="transmembrane region" description="Helical" evidence="14">
    <location>
        <begin position="80"/>
        <end position="98"/>
    </location>
</feature>
<keyword evidence="9 14" id="KW-0472">Membrane</keyword>
<dbReference type="PANTHER" id="PTHR30622">
    <property type="entry name" value="UNDECAPRENYL-DIPHOSPHATASE"/>
    <property type="match status" value="1"/>
</dbReference>
<dbReference type="HAMAP" id="MF_01006">
    <property type="entry name" value="Undec_diphosphatase"/>
    <property type="match status" value="1"/>
</dbReference>
<evidence type="ECO:0000256" key="14">
    <source>
        <dbReference type="HAMAP-Rule" id="MF_01006"/>
    </source>
</evidence>
<feature type="transmembrane region" description="Helical" evidence="14">
    <location>
        <begin position="185"/>
        <end position="203"/>
    </location>
</feature>
<proteinExistence type="inferred from homology"/>
<reference evidence="15 16" key="1">
    <citation type="submission" date="2017-12" db="EMBL/GenBank/DDBJ databases">
        <title>The genome sequence of Caulobacter sp. 410.</title>
        <authorList>
            <person name="Gao J."/>
            <person name="Mao X."/>
            <person name="Sun J."/>
        </authorList>
    </citation>
    <scope>NUCLEOTIDE SEQUENCE [LARGE SCALE GENOMIC DNA]</scope>
    <source>
        <strain evidence="15 16">410</strain>
    </source>
</reference>
<evidence type="ECO:0000313" key="16">
    <source>
        <dbReference type="Proteomes" id="UP000234479"/>
    </source>
</evidence>
<protein>
    <recommendedName>
        <fullName evidence="4 14">Undecaprenyl-diphosphatase</fullName>
        <ecNumber evidence="3 14">3.6.1.27</ecNumber>
    </recommendedName>
    <alternativeName>
        <fullName evidence="12 14">Bacitracin resistance protein</fullName>
    </alternativeName>
    <alternativeName>
        <fullName evidence="11 14">Undecaprenyl pyrophosphate phosphatase</fullName>
    </alternativeName>
</protein>
<keyword evidence="14" id="KW-0961">Cell wall biogenesis/degradation</keyword>
<dbReference type="EC" id="3.6.1.27" evidence="3 14"/>
<dbReference type="GO" id="GO:0005886">
    <property type="term" value="C:plasma membrane"/>
    <property type="evidence" value="ECO:0007669"/>
    <property type="project" value="UniProtKB-SubCell"/>
</dbReference>
<dbReference type="InterPro" id="IPR003824">
    <property type="entry name" value="UppP"/>
</dbReference>
<dbReference type="EMBL" id="PJRS01000049">
    <property type="protein sequence ID" value="PLR18873.1"/>
    <property type="molecule type" value="Genomic_DNA"/>
</dbReference>
<evidence type="ECO:0000256" key="5">
    <source>
        <dbReference type="ARBA" id="ARBA00022475"/>
    </source>
</evidence>
<evidence type="ECO:0000256" key="2">
    <source>
        <dbReference type="ARBA" id="ARBA00010621"/>
    </source>
</evidence>
<evidence type="ECO:0000256" key="12">
    <source>
        <dbReference type="ARBA" id="ARBA00032932"/>
    </source>
</evidence>
<feature type="transmembrane region" description="Helical" evidence="14">
    <location>
        <begin position="248"/>
        <end position="264"/>
    </location>
</feature>
<feature type="transmembrane region" description="Helical" evidence="14">
    <location>
        <begin position="110"/>
        <end position="127"/>
    </location>
</feature>
<gene>
    <name evidence="14" type="primary">uppP</name>
    <name evidence="15" type="ORF">SGCZBJ_24875</name>
</gene>
<evidence type="ECO:0000256" key="1">
    <source>
        <dbReference type="ARBA" id="ARBA00004651"/>
    </source>
</evidence>
<evidence type="ECO:0000256" key="3">
    <source>
        <dbReference type="ARBA" id="ARBA00012374"/>
    </source>
</evidence>
<dbReference type="PANTHER" id="PTHR30622:SF3">
    <property type="entry name" value="UNDECAPRENYL-DIPHOSPHATASE"/>
    <property type="match status" value="1"/>
</dbReference>
<keyword evidence="5 14" id="KW-1003">Cell membrane</keyword>
<evidence type="ECO:0000256" key="6">
    <source>
        <dbReference type="ARBA" id="ARBA00022692"/>
    </source>
</evidence>
<comment type="subcellular location">
    <subcellularLocation>
        <location evidence="1 14">Cell membrane</location>
        <topology evidence="1 14">Multi-pass membrane protein</topology>
    </subcellularLocation>
</comment>
<evidence type="ECO:0000313" key="15">
    <source>
        <dbReference type="EMBL" id="PLR18873.1"/>
    </source>
</evidence>
<keyword evidence="16" id="KW-1185">Reference proteome</keyword>
<dbReference type="NCBIfam" id="NF001390">
    <property type="entry name" value="PRK00281.1-4"/>
    <property type="match status" value="1"/>
</dbReference>
<dbReference type="Pfam" id="PF02673">
    <property type="entry name" value="BacA"/>
    <property type="match status" value="1"/>
</dbReference>
<evidence type="ECO:0000256" key="13">
    <source>
        <dbReference type="ARBA" id="ARBA00047594"/>
    </source>
</evidence>
<name>A0A2N5CYI8_9CAUL</name>
<dbReference type="AlphaFoldDB" id="A0A2N5CYI8"/>
<feature type="transmembrane region" description="Helical" evidence="14">
    <location>
        <begin position="148"/>
        <end position="173"/>
    </location>
</feature>
<keyword evidence="14" id="KW-0133">Cell shape</keyword>
<evidence type="ECO:0000256" key="8">
    <source>
        <dbReference type="ARBA" id="ARBA00022989"/>
    </source>
</evidence>
<comment type="caution">
    <text evidence="15">The sequence shown here is derived from an EMBL/GenBank/DDBJ whole genome shotgun (WGS) entry which is preliminary data.</text>
</comment>
<keyword evidence="10 14" id="KW-0046">Antibiotic resistance</keyword>
<dbReference type="GO" id="GO:0008360">
    <property type="term" value="P:regulation of cell shape"/>
    <property type="evidence" value="ECO:0007669"/>
    <property type="project" value="UniProtKB-KW"/>
</dbReference>
<keyword evidence="14" id="KW-0573">Peptidoglycan synthesis</keyword>
<comment type="catalytic activity">
    <reaction evidence="13 14">
        <text>di-trans,octa-cis-undecaprenyl diphosphate + H2O = di-trans,octa-cis-undecaprenyl phosphate + phosphate + H(+)</text>
        <dbReference type="Rhea" id="RHEA:28094"/>
        <dbReference type="ChEBI" id="CHEBI:15377"/>
        <dbReference type="ChEBI" id="CHEBI:15378"/>
        <dbReference type="ChEBI" id="CHEBI:43474"/>
        <dbReference type="ChEBI" id="CHEBI:58405"/>
        <dbReference type="ChEBI" id="CHEBI:60392"/>
        <dbReference type="EC" id="3.6.1.27"/>
    </reaction>
</comment>
<dbReference type="NCBIfam" id="TIGR00753">
    <property type="entry name" value="undec_PP_bacA"/>
    <property type="match status" value="1"/>
</dbReference>
<dbReference type="OrthoDB" id="9808289at2"/>
<dbReference type="Proteomes" id="UP000234479">
    <property type="component" value="Unassembled WGS sequence"/>
</dbReference>
<keyword evidence="6 14" id="KW-0812">Transmembrane</keyword>
<dbReference type="GO" id="GO:0009252">
    <property type="term" value="P:peptidoglycan biosynthetic process"/>
    <property type="evidence" value="ECO:0007669"/>
    <property type="project" value="UniProtKB-KW"/>
</dbReference>
<dbReference type="GO" id="GO:0050380">
    <property type="term" value="F:undecaprenyl-diphosphatase activity"/>
    <property type="evidence" value="ECO:0007669"/>
    <property type="project" value="UniProtKB-UniRule"/>
</dbReference>
<comment type="miscellaneous">
    <text evidence="14">Bacitracin is thought to be involved in the inhibition of peptidoglycan synthesis by sequestering undecaprenyl diphosphate, thereby reducing the pool of lipid carrier available.</text>
</comment>
<evidence type="ECO:0000256" key="11">
    <source>
        <dbReference type="ARBA" id="ARBA00032707"/>
    </source>
</evidence>
<dbReference type="GO" id="GO:0046677">
    <property type="term" value="P:response to antibiotic"/>
    <property type="evidence" value="ECO:0007669"/>
    <property type="project" value="UniProtKB-UniRule"/>
</dbReference>
<accession>A0A2N5CYI8</accession>
<evidence type="ECO:0000256" key="10">
    <source>
        <dbReference type="ARBA" id="ARBA00023251"/>
    </source>
</evidence>
<evidence type="ECO:0000256" key="7">
    <source>
        <dbReference type="ARBA" id="ARBA00022801"/>
    </source>
</evidence>
<dbReference type="GO" id="GO:0071555">
    <property type="term" value="P:cell wall organization"/>
    <property type="evidence" value="ECO:0007669"/>
    <property type="project" value="UniProtKB-KW"/>
</dbReference>
<dbReference type="NCBIfam" id="NF001389">
    <property type="entry name" value="PRK00281.1-2"/>
    <property type="match status" value="1"/>
</dbReference>
<feature type="transmembrane region" description="Helical" evidence="14">
    <location>
        <begin position="215"/>
        <end position="236"/>
    </location>
</feature>
<comment type="function">
    <text evidence="14">Catalyzes the dephosphorylation of undecaprenyl diphosphate (UPP). Confers resistance to bacitracin.</text>
</comment>
<keyword evidence="8 14" id="KW-1133">Transmembrane helix</keyword>
<dbReference type="RefSeq" id="WP_101720585.1">
    <property type="nucleotide sequence ID" value="NZ_PJRS01000049.1"/>
</dbReference>
<evidence type="ECO:0000256" key="9">
    <source>
        <dbReference type="ARBA" id="ARBA00023136"/>
    </source>
</evidence>
<feature type="transmembrane region" description="Helical" evidence="14">
    <location>
        <begin position="43"/>
        <end position="68"/>
    </location>
</feature>
<sequence>MPDWLIAIVLGLIEGLTEFIPVSSTGHLLLVGHFLGFHSPGNTFQVLIQLGAILAIVSVYFGRLWGLLTTLPTNPGSRRFVIGILLAFLPAVFVGVLAHDFIKTVLYESPTLVCTTLIVGGFILLGLDRMKFEPKHTDVADYPLKTAFIIGLFQCLALVPGVSRSGATIAGALLLKCDKRSAAEFSFFLAMPTMAGAFAYDLYKNIDQLSTKDMGMIGLGFVAALISGVFVVKTVLNFITRHGFAPFAYWRIAVGVVGLALLYIPR</sequence>